<keyword evidence="2" id="KW-1185">Reference proteome</keyword>
<dbReference type="HOGENOM" id="CLU_129874_0_0_6"/>
<evidence type="ECO:0008006" key="3">
    <source>
        <dbReference type="Google" id="ProtNLM"/>
    </source>
</evidence>
<dbReference type="PANTHER" id="PTHR38471:SF2">
    <property type="entry name" value="FOUR HELIX BUNDLE PROTEIN"/>
    <property type="match status" value="1"/>
</dbReference>
<dbReference type="EMBL" id="CP001339">
    <property type="protein sequence ID" value="ACL73860.1"/>
    <property type="molecule type" value="Genomic_DNA"/>
</dbReference>
<dbReference type="OrthoDB" id="160990at2"/>
<dbReference type="PANTHER" id="PTHR38471">
    <property type="entry name" value="FOUR HELIX BUNDLE PROTEIN"/>
    <property type="match status" value="1"/>
</dbReference>
<proteinExistence type="predicted"/>
<gene>
    <name evidence="1" type="ordered locus">Tgr7_2787</name>
</gene>
<dbReference type="AlphaFoldDB" id="B8GNG9"/>
<sequence length="118" mass="13384">MEANSYESLDVWKRACALSVALFECTQTCKDRSFRDQLVRSGLSVPSNIAEGYERDSSRERVQFLKVAKGSCGELRTQLMIGVRAKLLPETPARAYLKEATELSKMLHGLLEHYRKQS</sequence>
<dbReference type="InterPro" id="IPR012657">
    <property type="entry name" value="23S_rRNA-intervening_sequence"/>
</dbReference>
<dbReference type="Pfam" id="PF05635">
    <property type="entry name" value="23S_rRNA_IVP"/>
    <property type="match status" value="1"/>
</dbReference>
<dbReference type="CDD" id="cd16377">
    <property type="entry name" value="23S_rRNA_IVP_like"/>
    <property type="match status" value="1"/>
</dbReference>
<dbReference type="InterPro" id="IPR036583">
    <property type="entry name" value="23S_rRNA_IVS_sf"/>
</dbReference>
<name>B8GNG9_THISH</name>
<dbReference type="RefSeq" id="WP_012639335.1">
    <property type="nucleotide sequence ID" value="NC_011901.1"/>
</dbReference>
<dbReference type="eggNOG" id="COG0399">
    <property type="taxonomic scope" value="Bacteria"/>
</dbReference>
<evidence type="ECO:0000313" key="1">
    <source>
        <dbReference type="EMBL" id="ACL73860.1"/>
    </source>
</evidence>
<dbReference type="NCBIfam" id="TIGR02436">
    <property type="entry name" value="four helix bundle protein"/>
    <property type="match status" value="1"/>
</dbReference>
<organism evidence="1 2">
    <name type="scientific">Thioalkalivibrio sulfidiphilus (strain HL-EbGR7)</name>
    <dbReference type="NCBI Taxonomy" id="396588"/>
    <lineage>
        <taxon>Bacteria</taxon>
        <taxon>Pseudomonadati</taxon>
        <taxon>Pseudomonadota</taxon>
        <taxon>Gammaproteobacteria</taxon>
        <taxon>Chromatiales</taxon>
        <taxon>Ectothiorhodospiraceae</taxon>
        <taxon>Thioalkalivibrio</taxon>
    </lineage>
</organism>
<evidence type="ECO:0000313" key="2">
    <source>
        <dbReference type="Proteomes" id="UP000002383"/>
    </source>
</evidence>
<dbReference type="SUPFAM" id="SSF158446">
    <property type="entry name" value="IVS-encoded protein-like"/>
    <property type="match status" value="1"/>
</dbReference>
<dbReference type="Gene3D" id="1.20.1440.60">
    <property type="entry name" value="23S rRNA-intervening sequence"/>
    <property type="match status" value="1"/>
</dbReference>
<dbReference type="KEGG" id="tgr:Tgr7_2787"/>
<dbReference type="Proteomes" id="UP000002383">
    <property type="component" value="Chromosome"/>
</dbReference>
<accession>B8GNG9</accession>
<protein>
    <recommendedName>
        <fullName evidence="3">S23 ribosomal protein</fullName>
    </recommendedName>
</protein>
<dbReference type="STRING" id="396588.Tgr7_2787"/>
<reference evidence="1 2" key="1">
    <citation type="journal article" date="2011" name="Stand. Genomic Sci.">
        <title>Complete genome sequence of 'Thioalkalivibrio sulfidophilus' HL-EbGr7.</title>
        <authorList>
            <person name="Muyzer G."/>
            <person name="Sorokin D.Y."/>
            <person name="Mavromatis K."/>
            <person name="Lapidus A."/>
            <person name="Clum A."/>
            <person name="Ivanova N."/>
            <person name="Pati A."/>
            <person name="d'Haeseleer P."/>
            <person name="Woyke T."/>
            <person name="Kyrpides N.C."/>
        </authorList>
    </citation>
    <scope>NUCLEOTIDE SEQUENCE [LARGE SCALE GENOMIC DNA]</scope>
    <source>
        <strain evidence="1 2">HL-EbGR7</strain>
    </source>
</reference>
<dbReference type="NCBIfam" id="NF008912">
    <property type="entry name" value="PRK12275.1-6"/>
    <property type="match status" value="1"/>
</dbReference>